<accession>A0A2D6YJZ5</accession>
<dbReference type="InterPro" id="IPR014710">
    <property type="entry name" value="RmlC-like_jellyroll"/>
</dbReference>
<gene>
    <name evidence="2" type="ORF">CMN54_08535</name>
</gene>
<sequence length="116" mass="13346">MSVLTDQRPWGHYTVLADEEDHKVKRIVVQPGKRLSLQRHQHRAEHWYVVKGEARVTLDESENILSAGNAVDIPVRTKHRIENTGSDELVFIEVQTGSYFGEDDIERFDDDFGRAS</sequence>
<dbReference type="GO" id="GO:0009298">
    <property type="term" value="P:GDP-mannose biosynthetic process"/>
    <property type="evidence" value="ECO:0007669"/>
    <property type="project" value="TreeGrafter"/>
</dbReference>
<organism evidence="2 3">
    <name type="scientific">SAR324 cluster bacterium</name>
    <dbReference type="NCBI Taxonomy" id="2024889"/>
    <lineage>
        <taxon>Bacteria</taxon>
        <taxon>Deltaproteobacteria</taxon>
        <taxon>SAR324 cluster</taxon>
    </lineage>
</organism>
<reference evidence="3" key="1">
    <citation type="submission" date="2017-09" db="EMBL/GenBank/DDBJ databases">
        <title>The Reconstruction of 2,631 Draft Metagenome-Assembled Genomes from the Global Oceans.</title>
        <authorList>
            <person name="Tully B.J."/>
            <person name="Graham E.D."/>
            <person name="Heidelberg J.F."/>
        </authorList>
    </citation>
    <scope>NUCLEOTIDE SEQUENCE [LARGE SCALE GENOMIC DNA]</scope>
</reference>
<protein>
    <submittedName>
        <fullName evidence="2">Mannose-6-phosphate isomerase</fullName>
    </submittedName>
</protein>
<dbReference type="Proteomes" id="UP000226525">
    <property type="component" value="Unassembled WGS sequence"/>
</dbReference>
<dbReference type="GO" id="GO:0005976">
    <property type="term" value="P:polysaccharide metabolic process"/>
    <property type="evidence" value="ECO:0007669"/>
    <property type="project" value="InterPro"/>
</dbReference>
<dbReference type="EMBL" id="NZEX01000094">
    <property type="protein sequence ID" value="MAH63474.1"/>
    <property type="molecule type" value="Genomic_DNA"/>
</dbReference>
<dbReference type="Gene3D" id="2.60.120.10">
    <property type="entry name" value="Jelly Rolls"/>
    <property type="match status" value="1"/>
</dbReference>
<evidence type="ECO:0000259" key="1">
    <source>
        <dbReference type="Pfam" id="PF01050"/>
    </source>
</evidence>
<dbReference type="SUPFAM" id="SSF51182">
    <property type="entry name" value="RmlC-like cupins"/>
    <property type="match status" value="1"/>
</dbReference>
<dbReference type="InterPro" id="IPR051161">
    <property type="entry name" value="Mannose-6P_isomerase_type2"/>
</dbReference>
<dbReference type="GO" id="GO:0016853">
    <property type="term" value="F:isomerase activity"/>
    <property type="evidence" value="ECO:0007669"/>
    <property type="project" value="UniProtKB-KW"/>
</dbReference>
<dbReference type="GO" id="GO:0004475">
    <property type="term" value="F:mannose-1-phosphate guanylyltransferase (GTP) activity"/>
    <property type="evidence" value="ECO:0007669"/>
    <property type="project" value="TreeGrafter"/>
</dbReference>
<proteinExistence type="predicted"/>
<evidence type="ECO:0000313" key="2">
    <source>
        <dbReference type="EMBL" id="MAH63474.1"/>
    </source>
</evidence>
<keyword evidence="2" id="KW-0413">Isomerase</keyword>
<comment type="caution">
    <text evidence="2">The sequence shown here is derived from an EMBL/GenBank/DDBJ whole genome shotgun (WGS) entry which is preliminary data.</text>
</comment>
<dbReference type="AlphaFoldDB" id="A0A2D6YJZ5"/>
<dbReference type="PANTHER" id="PTHR46390:SF1">
    <property type="entry name" value="MANNOSE-1-PHOSPHATE GUANYLYLTRANSFERASE"/>
    <property type="match status" value="1"/>
</dbReference>
<dbReference type="InterPro" id="IPR011051">
    <property type="entry name" value="RmlC_Cupin_sf"/>
</dbReference>
<dbReference type="Pfam" id="PF01050">
    <property type="entry name" value="MannoseP_isomer"/>
    <property type="match status" value="1"/>
</dbReference>
<feature type="domain" description="Mannose-6-phosphate isomerase type II C-terminal" evidence="1">
    <location>
        <begin position="7"/>
        <end position="110"/>
    </location>
</feature>
<evidence type="ECO:0000313" key="3">
    <source>
        <dbReference type="Proteomes" id="UP000226525"/>
    </source>
</evidence>
<dbReference type="PANTHER" id="PTHR46390">
    <property type="entry name" value="MANNOSE-1-PHOSPHATE GUANYLYLTRANSFERASE"/>
    <property type="match status" value="1"/>
</dbReference>
<dbReference type="CDD" id="cd02213">
    <property type="entry name" value="cupin_PMI_typeII_C"/>
    <property type="match status" value="1"/>
</dbReference>
<name>A0A2D6YJZ5_9DELT</name>
<dbReference type="InterPro" id="IPR001538">
    <property type="entry name" value="Man6P_isomerase-2_C"/>
</dbReference>